<dbReference type="OrthoDB" id="9794761at2"/>
<keyword evidence="2" id="KW-1185">Reference proteome</keyword>
<evidence type="ECO:0000313" key="1">
    <source>
        <dbReference type="EMBL" id="RKD31972.1"/>
    </source>
</evidence>
<dbReference type="Gene3D" id="3.40.50.1820">
    <property type="entry name" value="alpha/beta hydrolase"/>
    <property type="match status" value="1"/>
</dbReference>
<sequence>MNSKIYEGASSIIEAQWENHKVIIYLPPSWNKKGSRVYPAVLVQDGDQALKAVTPVLSELEELWSKEKGREFVLVMICPLDRLSEYTPWSAHAMSSRFPDFKGGGNEYLASLETKLLPWLSNNYKVDQENVSLLGYSLGGLISVYALTIQNCWRHVAGICSSFWYDGWMSWIESKNISKDLISLCVHYGTGEGKGKSGPMERAAEYAEKTGELLSQRLPGKVTVTKDDGGHHSFAGQRYRNGLLWLNEQLGIS</sequence>
<gene>
    <name evidence="1" type="ORF">BET01_18305</name>
</gene>
<dbReference type="EMBL" id="MCIA01000014">
    <property type="protein sequence ID" value="RKD31972.1"/>
    <property type="molecule type" value="Genomic_DNA"/>
</dbReference>
<dbReference type="InterPro" id="IPR000801">
    <property type="entry name" value="Esterase-like"/>
</dbReference>
<dbReference type="RefSeq" id="WP_120196632.1">
    <property type="nucleotide sequence ID" value="NZ_MCIA01000014.1"/>
</dbReference>
<dbReference type="PANTHER" id="PTHR48098">
    <property type="entry name" value="ENTEROCHELIN ESTERASE-RELATED"/>
    <property type="match status" value="1"/>
</dbReference>
<name>A0A419T3D1_9FIRM</name>
<accession>A0A419T3D1</accession>
<dbReference type="InterPro" id="IPR050583">
    <property type="entry name" value="Mycobacterial_A85_antigen"/>
</dbReference>
<proteinExistence type="predicted"/>
<dbReference type="PANTHER" id="PTHR48098:SF6">
    <property type="entry name" value="FERRI-BACILLIBACTIN ESTERASE BESA"/>
    <property type="match status" value="1"/>
</dbReference>
<dbReference type="InterPro" id="IPR029058">
    <property type="entry name" value="AB_hydrolase_fold"/>
</dbReference>
<organism evidence="1 2">
    <name type="scientific">Lacrimispora algidixylanolytica</name>
    <dbReference type="NCBI Taxonomy" id="94868"/>
    <lineage>
        <taxon>Bacteria</taxon>
        <taxon>Bacillati</taxon>
        <taxon>Bacillota</taxon>
        <taxon>Clostridia</taxon>
        <taxon>Lachnospirales</taxon>
        <taxon>Lachnospiraceae</taxon>
        <taxon>Lacrimispora</taxon>
    </lineage>
</organism>
<dbReference type="SUPFAM" id="SSF53474">
    <property type="entry name" value="alpha/beta-Hydrolases"/>
    <property type="match status" value="1"/>
</dbReference>
<dbReference type="AlphaFoldDB" id="A0A419T3D1"/>
<reference evidence="1 2" key="1">
    <citation type="submission" date="2016-08" db="EMBL/GenBank/DDBJ databases">
        <title>A new outlook on sporulation: Clostridium algidixylanolyticum.</title>
        <authorList>
            <person name="Poppleton D.I."/>
            <person name="Gribaldo S."/>
        </authorList>
    </citation>
    <scope>NUCLEOTIDE SEQUENCE [LARGE SCALE GENOMIC DNA]</scope>
    <source>
        <strain evidence="1 2">SPL73</strain>
    </source>
</reference>
<comment type="caution">
    <text evidence="1">The sequence shown here is derived from an EMBL/GenBank/DDBJ whole genome shotgun (WGS) entry which is preliminary data.</text>
</comment>
<evidence type="ECO:0000313" key="2">
    <source>
        <dbReference type="Proteomes" id="UP000284277"/>
    </source>
</evidence>
<protein>
    <recommendedName>
        <fullName evidence="3">Esterase</fullName>
    </recommendedName>
</protein>
<dbReference type="Pfam" id="PF00756">
    <property type="entry name" value="Esterase"/>
    <property type="match status" value="1"/>
</dbReference>
<evidence type="ECO:0008006" key="3">
    <source>
        <dbReference type="Google" id="ProtNLM"/>
    </source>
</evidence>
<dbReference type="Proteomes" id="UP000284277">
    <property type="component" value="Unassembled WGS sequence"/>
</dbReference>